<sequence length="158" mass="18436">MLTHSKDRDPREHWFRSKDRDPHDHPNRSLARRPCSRKYLAIFPGKTVQSGEGLHRSLLHALTVLPEFVRAVPNFLNLVLDGSPSLDVIMTVLSYGRYPARYWVKALTGKKVICATVSFLDDCVEILLPRILPLYRCRTSDDQERYCWVDLEYIHYHS</sequence>
<evidence type="ECO:0000256" key="1">
    <source>
        <dbReference type="SAM" id="MobiDB-lite"/>
    </source>
</evidence>
<keyword evidence="3" id="KW-1185">Reference proteome</keyword>
<reference evidence="3" key="1">
    <citation type="journal article" date="2017" name="Nat. Ecol. Evol.">
        <title>Genome expansion and lineage-specific genetic innovations in the forest pathogenic fungi Armillaria.</title>
        <authorList>
            <person name="Sipos G."/>
            <person name="Prasanna A.N."/>
            <person name="Walter M.C."/>
            <person name="O'Connor E."/>
            <person name="Balint B."/>
            <person name="Krizsan K."/>
            <person name="Kiss B."/>
            <person name="Hess J."/>
            <person name="Varga T."/>
            <person name="Slot J."/>
            <person name="Riley R."/>
            <person name="Boka B."/>
            <person name="Rigling D."/>
            <person name="Barry K."/>
            <person name="Lee J."/>
            <person name="Mihaltcheva S."/>
            <person name="LaButti K."/>
            <person name="Lipzen A."/>
            <person name="Waldron R."/>
            <person name="Moloney N.M."/>
            <person name="Sperisen C."/>
            <person name="Kredics L."/>
            <person name="Vagvoelgyi C."/>
            <person name="Patrignani A."/>
            <person name="Fitzpatrick D."/>
            <person name="Nagy I."/>
            <person name="Doyle S."/>
            <person name="Anderson J.B."/>
            <person name="Grigoriev I.V."/>
            <person name="Gueldener U."/>
            <person name="Muensterkoetter M."/>
            <person name="Nagy L.G."/>
        </authorList>
    </citation>
    <scope>NUCLEOTIDE SEQUENCE [LARGE SCALE GENOMIC DNA]</scope>
    <source>
        <strain evidence="3">C18/9</strain>
    </source>
</reference>
<dbReference type="OrthoDB" id="10461142at2759"/>
<evidence type="ECO:0000313" key="3">
    <source>
        <dbReference type="Proteomes" id="UP000219338"/>
    </source>
</evidence>
<gene>
    <name evidence="2" type="ORF">ARMOST_20609</name>
</gene>
<name>A0A284S7T2_ARMOS</name>
<accession>A0A284S7T2</accession>
<dbReference type="AlphaFoldDB" id="A0A284S7T2"/>
<protein>
    <submittedName>
        <fullName evidence="2">Uncharacterized protein</fullName>
    </submittedName>
</protein>
<proteinExistence type="predicted"/>
<feature type="region of interest" description="Disordered" evidence="1">
    <location>
        <begin position="1"/>
        <end position="31"/>
    </location>
</feature>
<feature type="compositionally biased region" description="Basic and acidic residues" evidence="1">
    <location>
        <begin position="1"/>
        <end position="27"/>
    </location>
</feature>
<evidence type="ECO:0000313" key="2">
    <source>
        <dbReference type="EMBL" id="SJL17067.1"/>
    </source>
</evidence>
<dbReference type="EMBL" id="FUEG01000040">
    <property type="protein sequence ID" value="SJL17067.1"/>
    <property type="molecule type" value="Genomic_DNA"/>
</dbReference>
<dbReference type="Proteomes" id="UP000219338">
    <property type="component" value="Unassembled WGS sequence"/>
</dbReference>
<organism evidence="2 3">
    <name type="scientific">Armillaria ostoyae</name>
    <name type="common">Armillaria root rot fungus</name>
    <dbReference type="NCBI Taxonomy" id="47428"/>
    <lineage>
        <taxon>Eukaryota</taxon>
        <taxon>Fungi</taxon>
        <taxon>Dikarya</taxon>
        <taxon>Basidiomycota</taxon>
        <taxon>Agaricomycotina</taxon>
        <taxon>Agaricomycetes</taxon>
        <taxon>Agaricomycetidae</taxon>
        <taxon>Agaricales</taxon>
        <taxon>Marasmiineae</taxon>
        <taxon>Physalacriaceae</taxon>
        <taxon>Armillaria</taxon>
    </lineage>
</organism>